<evidence type="ECO:0000256" key="9">
    <source>
        <dbReference type="ARBA" id="ARBA00023002"/>
    </source>
</evidence>
<dbReference type="InterPro" id="IPR006638">
    <property type="entry name" value="Elp3/MiaA/NifB-like_rSAM"/>
</dbReference>
<feature type="binding site" evidence="16">
    <location>
        <position position="238"/>
    </location>
    <ligand>
        <name>S-adenosyl-L-methionine</name>
        <dbReference type="ChEBI" id="CHEBI:59789"/>
        <label>2</label>
    </ligand>
</feature>
<evidence type="ECO:0000256" key="8">
    <source>
        <dbReference type="ARBA" id="ARBA00022723"/>
    </source>
</evidence>
<comment type="similarity">
    <text evidence="3 15">Belongs to the anaerobic coproporphyrinogen-III oxidase family.</text>
</comment>
<evidence type="ECO:0000256" key="14">
    <source>
        <dbReference type="ARBA" id="ARBA00048321"/>
    </source>
</evidence>
<evidence type="ECO:0000256" key="10">
    <source>
        <dbReference type="ARBA" id="ARBA00023004"/>
    </source>
</evidence>
<comment type="pathway">
    <text evidence="2 15">Porphyrin-containing compound metabolism; protoporphyrin-IX biosynthesis; protoporphyrinogen-IX from coproporphyrinogen-III (AdoMet route): step 1/1.</text>
</comment>
<dbReference type="PROSITE" id="PS51918">
    <property type="entry name" value="RADICAL_SAM"/>
    <property type="match status" value="1"/>
</dbReference>
<dbReference type="EMBL" id="CP017315">
    <property type="protein sequence ID" value="AQS41939.1"/>
    <property type="molecule type" value="Genomic_DNA"/>
</dbReference>
<comment type="subunit">
    <text evidence="4">Monomer.</text>
</comment>
<evidence type="ECO:0000256" key="11">
    <source>
        <dbReference type="ARBA" id="ARBA00023014"/>
    </source>
</evidence>
<evidence type="ECO:0000256" key="15">
    <source>
        <dbReference type="PIRNR" id="PIRNR000167"/>
    </source>
</evidence>
<protein>
    <recommendedName>
        <fullName evidence="15">Coproporphyrinogen-III oxidase</fullName>
        <ecNumber evidence="15">1.3.98.3</ecNumber>
    </recommendedName>
</protein>
<dbReference type="InterPro" id="IPR023404">
    <property type="entry name" value="rSAM_horseshoe"/>
</dbReference>
<evidence type="ECO:0000256" key="5">
    <source>
        <dbReference type="ARBA" id="ARBA00022485"/>
    </source>
</evidence>
<evidence type="ECO:0000256" key="16">
    <source>
        <dbReference type="PIRSR" id="PIRSR000167-1"/>
    </source>
</evidence>
<evidence type="ECO:0000313" key="20">
    <source>
        <dbReference type="Proteomes" id="UP000188912"/>
    </source>
</evidence>
<evidence type="ECO:0000256" key="3">
    <source>
        <dbReference type="ARBA" id="ARBA00005493"/>
    </source>
</evidence>
<dbReference type="Gene3D" id="3.80.30.20">
    <property type="entry name" value="tm_1862 like domain"/>
    <property type="match status" value="1"/>
</dbReference>
<keyword evidence="12 15" id="KW-0627">Porphyrin biosynthesis</keyword>
<feature type="binding site" evidence="16">
    <location>
        <position position="204"/>
    </location>
    <ligand>
        <name>S-adenosyl-L-methionine</name>
        <dbReference type="ChEBI" id="CHEBI:59789"/>
        <label>2</label>
    </ligand>
</feature>
<feature type="binding site" evidence="16">
    <location>
        <begin position="62"/>
        <end position="64"/>
    </location>
    <ligand>
        <name>S-adenosyl-L-methionine</name>
        <dbReference type="ChEBI" id="CHEBI:59789"/>
        <label>2</label>
    </ligand>
</feature>
<keyword evidence="11 15" id="KW-0411">Iron-sulfur</keyword>
<keyword evidence="5 15" id="KW-0004">4Fe-4S</keyword>
<dbReference type="CDD" id="cd01335">
    <property type="entry name" value="Radical_SAM"/>
    <property type="match status" value="1"/>
</dbReference>
<dbReference type="Pfam" id="PF04055">
    <property type="entry name" value="Radical_SAM"/>
    <property type="match status" value="1"/>
</dbReference>
<feature type="binding site" evidence="17">
    <location>
        <position position="63"/>
    </location>
    <ligand>
        <name>[4Fe-4S] cluster</name>
        <dbReference type="ChEBI" id="CHEBI:49883"/>
        <note>4Fe-4S-S-AdoMet</note>
    </ligand>
</feature>
<feature type="domain" description="Radical SAM core" evidence="18">
    <location>
        <begin position="41"/>
        <end position="275"/>
    </location>
</feature>
<sequence length="444" mass="48782">MEKATLLHYATMAVPRYTSYPTAVDFVALDDGQRIGWLRQIADGQAVSLYLHIPYCREICHYCGCFTKAVRRDDVIADYAAAIVRDIRLQAQYLQGRPRVVHLHWGGGTPSILPAENFTAIMAALREAFDFDGAVEQAVELDPRTVTPVLAATLAQIGVNRASLGVQDINRQVQEHIGRVQPVMMVERAVSHLRAVGIEDINFDLIYGLPLQTVQSLRETCETVGALRPSRIACYGYAHLPGRRANQKLIDESLLPDAFERYEQAATVGMSFKQQGFVEIGIDHFARPDDPMAVAMRKGRLHRNFQGYTDDKCPVLLGFGASAISEFPQGYAQTIADIGQYRRAVAAGNLATVRGIAVGAEDRLRAALIRDLMCGFAVDLAHYGGKARFASELAGLQPLIADGIATEKDGQITVPETSRPFVRIVAALFDTYRSSKPVRFSSAV</sequence>
<organism evidence="19 20">
    <name type="scientific">Candidatus Tokpelaia hoelldobleri</name>
    <dbReference type="NCBI Taxonomy" id="1902579"/>
    <lineage>
        <taxon>Bacteria</taxon>
        <taxon>Pseudomonadati</taxon>
        <taxon>Pseudomonadota</taxon>
        <taxon>Alphaproteobacteria</taxon>
        <taxon>Hyphomicrobiales</taxon>
        <taxon>Candidatus Tokpelaia</taxon>
    </lineage>
</organism>
<feature type="binding site" evidence="17">
    <location>
        <position position="56"/>
    </location>
    <ligand>
        <name>[4Fe-4S] cluster</name>
        <dbReference type="ChEBI" id="CHEBI:49883"/>
        <note>4Fe-4S-S-AdoMet</note>
    </ligand>
</feature>
<dbReference type="SMART" id="SM00729">
    <property type="entry name" value="Elp3"/>
    <property type="match status" value="1"/>
</dbReference>
<keyword evidence="7 15" id="KW-0949">S-adenosyl-L-methionine</keyword>
<feature type="binding site" evidence="17">
    <location>
        <position position="60"/>
    </location>
    <ligand>
        <name>[4Fe-4S] cluster</name>
        <dbReference type="ChEBI" id="CHEBI:49883"/>
        <note>4Fe-4S-S-AdoMet</note>
    </ligand>
</feature>
<evidence type="ECO:0000259" key="18">
    <source>
        <dbReference type="PROSITE" id="PS51918"/>
    </source>
</evidence>
<comment type="subcellular location">
    <subcellularLocation>
        <location evidence="1 15">Cytoplasm</location>
    </subcellularLocation>
</comment>
<dbReference type="GO" id="GO:0051989">
    <property type="term" value="F:coproporphyrinogen dehydrogenase activity"/>
    <property type="evidence" value="ECO:0007669"/>
    <property type="project" value="UniProtKB-EC"/>
</dbReference>
<dbReference type="Gene3D" id="1.10.10.920">
    <property type="match status" value="1"/>
</dbReference>
<keyword evidence="10 15" id="KW-0408">Iron</keyword>
<dbReference type="EC" id="1.3.98.3" evidence="15"/>
<keyword evidence="8 15" id="KW-0479">Metal-binding</keyword>
<dbReference type="SUPFAM" id="SSF102114">
    <property type="entry name" value="Radical SAM enzymes"/>
    <property type="match status" value="1"/>
</dbReference>
<keyword evidence="20" id="KW-1185">Reference proteome</keyword>
<feature type="binding site" evidence="16">
    <location>
        <begin position="108"/>
        <end position="109"/>
    </location>
    <ligand>
        <name>S-adenosyl-L-methionine</name>
        <dbReference type="ChEBI" id="CHEBI:59789"/>
        <label>2</label>
    </ligand>
</feature>
<feature type="binding site" evidence="16">
    <location>
        <position position="140"/>
    </location>
    <ligand>
        <name>S-adenosyl-L-methionine</name>
        <dbReference type="ChEBI" id="CHEBI:59789"/>
        <label>1</label>
    </ligand>
</feature>
<dbReference type="GO" id="GO:0006782">
    <property type="term" value="P:protoporphyrinogen IX biosynthetic process"/>
    <property type="evidence" value="ECO:0007669"/>
    <property type="project" value="UniProtKB-UniPathway"/>
</dbReference>
<name>A0A1U9JVP7_9HYPH</name>
<dbReference type="Proteomes" id="UP000188912">
    <property type="component" value="Chromosome"/>
</dbReference>
<feature type="binding site" evidence="16">
    <location>
        <position position="167"/>
    </location>
    <ligand>
        <name>S-adenosyl-L-methionine</name>
        <dbReference type="ChEBI" id="CHEBI:59789"/>
        <label>2</label>
    </ligand>
</feature>
<dbReference type="KEGG" id="thd:BHV28_12540"/>
<feature type="binding site" evidence="16">
    <location>
        <position position="179"/>
    </location>
    <ligand>
        <name>S-adenosyl-L-methionine</name>
        <dbReference type="ChEBI" id="CHEBI:59789"/>
        <label>2</label>
    </ligand>
</feature>
<dbReference type="PANTHER" id="PTHR13932">
    <property type="entry name" value="COPROPORPHYRINIGEN III OXIDASE"/>
    <property type="match status" value="1"/>
</dbReference>
<evidence type="ECO:0000256" key="2">
    <source>
        <dbReference type="ARBA" id="ARBA00004785"/>
    </source>
</evidence>
<comment type="cofactor">
    <cofactor evidence="15 17">
        <name>[4Fe-4S] cluster</name>
        <dbReference type="ChEBI" id="CHEBI:49883"/>
    </cofactor>
    <text evidence="15 17">Binds 1 [4Fe-4S] cluster. The cluster is coordinated with 3 cysteines and an exchangeable S-adenosyl-L-methionine.</text>
</comment>
<evidence type="ECO:0000256" key="6">
    <source>
        <dbReference type="ARBA" id="ARBA00022490"/>
    </source>
</evidence>
<accession>A0A1U9JVP7</accession>
<dbReference type="GO" id="GO:0046872">
    <property type="term" value="F:metal ion binding"/>
    <property type="evidence" value="ECO:0007669"/>
    <property type="project" value="UniProtKB-KW"/>
</dbReference>
<feature type="binding site" evidence="16">
    <location>
        <position position="324"/>
    </location>
    <ligand>
        <name>S-adenosyl-L-methionine</name>
        <dbReference type="ChEBI" id="CHEBI:59789"/>
        <label>1</label>
    </ligand>
</feature>
<evidence type="ECO:0000256" key="1">
    <source>
        <dbReference type="ARBA" id="ARBA00004496"/>
    </source>
</evidence>
<feature type="binding site" evidence="16">
    <location>
        <position position="107"/>
    </location>
    <ligand>
        <name>S-adenosyl-L-methionine</name>
        <dbReference type="ChEBI" id="CHEBI:59789"/>
        <label>1</label>
    </ligand>
</feature>
<dbReference type="SFLD" id="SFLDG01065">
    <property type="entry name" value="anaerobic_coproporphyrinogen-I"/>
    <property type="match status" value="1"/>
</dbReference>
<dbReference type="PIRSF" id="PIRSF000167">
    <property type="entry name" value="HemN"/>
    <property type="match status" value="1"/>
</dbReference>
<dbReference type="SFLD" id="SFLDS00029">
    <property type="entry name" value="Radical_SAM"/>
    <property type="match status" value="1"/>
</dbReference>
<dbReference type="PANTHER" id="PTHR13932:SF6">
    <property type="entry name" value="OXYGEN-INDEPENDENT COPROPORPHYRINOGEN III OXIDASE"/>
    <property type="match status" value="1"/>
</dbReference>
<feature type="binding site" evidence="16">
    <location>
        <position position="50"/>
    </location>
    <ligand>
        <name>S-adenosyl-L-methionine</name>
        <dbReference type="ChEBI" id="CHEBI:59789"/>
        <label>1</label>
    </ligand>
</feature>
<comment type="function">
    <text evidence="13">Involved in the heme biosynthesis. Catalyzes the anaerobic oxidative decarboxylation of propionate groups of rings A and B of coproporphyrinogen III to yield the vinyl groups in protoporphyrinogen IX.</text>
</comment>
<dbReference type="GO" id="GO:0051539">
    <property type="term" value="F:4 iron, 4 sulfur cluster binding"/>
    <property type="evidence" value="ECO:0007669"/>
    <property type="project" value="UniProtKB-KW"/>
</dbReference>
<dbReference type="AlphaFoldDB" id="A0A1U9JVP7"/>
<evidence type="ECO:0000256" key="17">
    <source>
        <dbReference type="PIRSR" id="PIRSR000167-2"/>
    </source>
</evidence>
<dbReference type="InterPro" id="IPR034505">
    <property type="entry name" value="Coproporphyrinogen-III_oxidase"/>
</dbReference>
<dbReference type="NCBIfam" id="TIGR00538">
    <property type="entry name" value="hemN"/>
    <property type="match status" value="1"/>
</dbReference>
<comment type="catalytic activity">
    <reaction evidence="14 15">
        <text>coproporphyrinogen III + 2 S-adenosyl-L-methionine = protoporphyrinogen IX + 2 5'-deoxyadenosine + 2 L-methionine + 2 CO2</text>
        <dbReference type="Rhea" id="RHEA:15425"/>
        <dbReference type="ChEBI" id="CHEBI:16526"/>
        <dbReference type="ChEBI" id="CHEBI:17319"/>
        <dbReference type="ChEBI" id="CHEBI:57307"/>
        <dbReference type="ChEBI" id="CHEBI:57309"/>
        <dbReference type="ChEBI" id="CHEBI:57844"/>
        <dbReference type="ChEBI" id="CHEBI:59789"/>
        <dbReference type="EC" id="1.3.98.3"/>
    </reaction>
</comment>
<keyword evidence="9 15" id="KW-0560">Oxidoreductase</keyword>
<reference evidence="19 20" key="1">
    <citation type="journal article" date="2010" name="Science">
        <title>Genomic comparison of the ants Camponotus floridanus and Harpegnathos saltator.</title>
        <authorList>
            <person name="Bonasio R."/>
            <person name="Zhang G."/>
            <person name="Ye C."/>
            <person name="Mutti N.S."/>
            <person name="Fang X."/>
            <person name="Qin N."/>
            <person name="Donahue G."/>
            <person name="Yang P."/>
            <person name="Li Q."/>
            <person name="Li C."/>
            <person name="Zhang P."/>
            <person name="Huang Z."/>
            <person name="Berger S.L."/>
            <person name="Reinberg D."/>
            <person name="Wang J."/>
            <person name="Liebig J."/>
        </authorList>
    </citation>
    <scope>NUCLEOTIDE SEQUENCE [LARGE SCALE GENOMIC DNA]</scope>
    <source>
        <strain evidence="19 20">Hsal</strain>
    </source>
</reference>
<keyword evidence="6 15" id="KW-0963">Cytoplasm</keyword>
<dbReference type="GO" id="GO:0005737">
    <property type="term" value="C:cytoplasm"/>
    <property type="evidence" value="ECO:0007669"/>
    <property type="project" value="UniProtKB-SubCell"/>
</dbReference>
<dbReference type="InterPro" id="IPR004558">
    <property type="entry name" value="Coprogen_oxidase_HemN"/>
</dbReference>
<dbReference type="UniPathway" id="UPA00251">
    <property type="reaction ID" value="UER00323"/>
</dbReference>
<dbReference type="GO" id="GO:0004109">
    <property type="term" value="F:coproporphyrinogen oxidase activity"/>
    <property type="evidence" value="ECO:0007669"/>
    <property type="project" value="InterPro"/>
</dbReference>
<dbReference type="InterPro" id="IPR007197">
    <property type="entry name" value="rSAM"/>
</dbReference>
<evidence type="ECO:0000256" key="13">
    <source>
        <dbReference type="ARBA" id="ARBA00024295"/>
    </source>
</evidence>
<gene>
    <name evidence="19" type="ORF">BHV28_12540</name>
</gene>
<evidence type="ECO:0000313" key="19">
    <source>
        <dbReference type="EMBL" id="AQS41939.1"/>
    </source>
</evidence>
<dbReference type="STRING" id="1902579.BHV28_12540"/>
<dbReference type="InterPro" id="IPR058240">
    <property type="entry name" value="rSAM_sf"/>
</dbReference>
<evidence type="ECO:0000256" key="7">
    <source>
        <dbReference type="ARBA" id="ARBA00022691"/>
    </source>
</evidence>
<reference evidence="19 20" key="2">
    <citation type="journal article" date="2016" name="Sci. Rep.">
        <title>The genome of Rhizobiales bacteria in predatory ants reveals urease gene functions but no genes for nitrogen fixation.</title>
        <authorList>
            <person name="Neuvonen M.M."/>
            <person name="Tamarit D."/>
            <person name="Naslund K."/>
            <person name="Liebig J."/>
            <person name="Feldhaar H."/>
            <person name="Moran N.A."/>
            <person name="Guy L."/>
            <person name="Andersson S.G."/>
        </authorList>
    </citation>
    <scope>NUCLEOTIDE SEQUENCE [LARGE SCALE GENOMIC DNA]</scope>
    <source>
        <strain evidence="19 20">Hsal</strain>
    </source>
</reference>
<proteinExistence type="inferred from homology"/>
<evidence type="ECO:0000256" key="4">
    <source>
        <dbReference type="ARBA" id="ARBA00011245"/>
    </source>
</evidence>
<evidence type="ECO:0000256" key="12">
    <source>
        <dbReference type="ARBA" id="ARBA00023244"/>
    </source>
</evidence>